<dbReference type="EC" id="2.4.1.18" evidence="10"/>
<dbReference type="Pfam" id="PF00128">
    <property type="entry name" value="Alpha-amylase"/>
    <property type="match status" value="1"/>
</dbReference>
<evidence type="ECO:0000256" key="11">
    <source>
        <dbReference type="PIRSR" id="PIRSR000463-1"/>
    </source>
</evidence>
<dbReference type="InterPro" id="IPR044143">
    <property type="entry name" value="GlgB_N_E_set_prok"/>
</dbReference>
<accession>A0A1I0QYI1</accession>
<organism evidence="14 15">
    <name type="scientific">[Clostridium] fimetarium</name>
    <dbReference type="NCBI Taxonomy" id="99656"/>
    <lineage>
        <taxon>Bacteria</taxon>
        <taxon>Bacillati</taxon>
        <taxon>Bacillota</taxon>
        <taxon>Clostridia</taxon>
        <taxon>Lachnospirales</taxon>
        <taxon>Lachnospiraceae</taxon>
    </lineage>
</organism>
<dbReference type="UniPathway" id="UPA00164"/>
<dbReference type="GO" id="GO:0005978">
    <property type="term" value="P:glycogen biosynthetic process"/>
    <property type="evidence" value="ECO:0007669"/>
    <property type="project" value="UniProtKB-UniRule"/>
</dbReference>
<dbReference type="CDD" id="cd11322">
    <property type="entry name" value="AmyAc_Glg_BE"/>
    <property type="match status" value="1"/>
</dbReference>
<reference evidence="14 15" key="1">
    <citation type="submission" date="2016-10" db="EMBL/GenBank/DDBJ databases">
        <authorList>
            <person name="de Groot N.N."/>
        </authorList>
    </citation>
    <scope>NUCLEOTIDE SEQUENCE [LARGE SCALE GENOMIC DNA]</scope>
    <source>
        <strain evidence="14 15">DSM 9179</strain>
    </source>
</reference>
<keyword evidence="15" id="KW-1185">Reference proteome</keyword>
<dbReference type="InterPro" id="IPR006047">
    <property type="entry name" value="GH13_cat_dom"/>
</dbReference>
<dbReference type="NCBIfam" id="NF008967">
    <property type="entry name" value="PRK12313.1"/>
    <property type="match status" value="1"/>
</dbReference>
<dbReference type="GO" id="GO:0005829">
    <property type="term" value="C:cytosol"/>
    <property type="evidence" value="ECO:0007669"/>
    <property type="project" value="TreeGrafter"/>
</dbReference>
<evidence type="ECO:0000256" key="10">
    <source>
        <dbReference type="HAMAP-Rule" id="MF_00685"/>
    </source>
</evidence>
<feature type="region of interest" description="Disordered" evidence="12">
    <location>
        <begin position="750"/>
        <end position="788"/>
    </location>
</feature>
<evidence type="ECO:0000313" key="15">
    <source>
        <dbReference type="Proteomes" id="UP000199701"/>
    </source>
</evidence>
<dbReference type="GO" id="GO:0004553">
    <property type="term" value="F:hydrolase activity, hydrolyzing O-glycosyl compounds"/>
    <property type="evidence" value="ECO:0007669"/>
    <property type="project" value="InterPro"/>
</dbReference>
<evidence type="ECO:0000259" key="13">
    <source>
        <dbReference type="SMART" id="SM00642"/>
    </source>
</evidence>
<evidence type="ECO:0000256" key="8">
    <source>
        <dbReference type="ARBA" id="ARBA00023056"/>
    </source>
</evidence>
<dbReference type="InterPro" id="IPR006407">
    <property type="entry name" value="GlgB"/>
</dbReference>
<dbReference type="InterPro" id="IPR013783">
    <property type="entry name" value="Ig-like_fold"/>
</dbReference>
<dbReference type="CDD" id="cd02855">
    <property type="entry name" value="E_set_GBE_prok_N"/>
    <property type="match status" value="1"/>
</dbReference>
<dbReference type="FunFam" id="2.60.40.10:FF:000169">
    <property type="entry name" value="1,4-alpha-glucan branching enzyme GlgB"/>
    <property type="match status" value="1"/>
</dbReference>
<dbReference type="AlphaFoldDB" id="A0A1I0QYI1"/>
<dbReference type="InterPro" id="IPR054169">
    <property type="entry name" value="GlgB_N"/>
</dbReference>
<evidence type="ECO:0000256" key="4">
    <source>
        <dbReference type="ARBA" id="ARBA00009000"/>
    </source>
</evidence>
<dbReference type="SUPFAM" id="SSF81296">
    <property type="entry name" value="E set domains"/>
    <property type="match status" value="2"/>
</dbReference>
<feature type="domain" description="Glycosyl hydrolase family 13 catalytic" evidence="13">
    <location>
        <begin position="254"/>
        <end position="617"/>
    </location>
</feature>
<evidence type="ECO:0000256" key="7">
    <source>
        <dbReference type="ARBA" id="ARBA00022679"/>
    </source>
</evidence>
<sequence length="788" mass="90436">MDKNLYRLMNWPEIESIVYSECDKPHDLLGGHVCDSGFLIQTFKPKAVCVWVKVIEKNKLYEMEKVDEAGFFALLLPGKKTQNYTLIIEDKNGKKTEIMDAYNFKSVIKEADLKAFNAGVNYSVYKMLGAHVMTIDGVSGVNFAAWAPNALRISVVGDFDLWDGRDYQMRRLGQSGVFDIFIPGIGVNDIYKYEVKCKGGLVMLKADPYGFYSEVKPNTASVVYDIENYQWNDKKWMDSNVSINSFERPMSIYEIHLGSFKKPDDKRKYYNYRELAPMLIAYVKDMGYTHVELMPVNEFSSDQSLGYHVTGFYAPTSRFGNPDDFKYLIDQLHQAGIGVIIDWVMSRFSKDSYGLSEFDGSCLYEYADSRLNSHPDKNTYLFNYGRPEVSNFLIGSALMLVEHYHVDGIKMDEFAPMLYRDYGKNAGEWIANIYGGKENLEAIELMKHLNSIFKKRNHSIILIAEESTAWPRVTGKVEEESLGFDYKWNNGWMHDFIEFMKLDPIYRKGYYNELSFSMIYAYSENFLLGISHEEVMVGKKSMIEKMPGNSSKQKFANLRATYGYMFTHPGKKLLFMGQDFGQYDEWSQLNNVQWSLLEEDINNANMQLYVRDLNKLYVSEQALYEQDYTTNGFQWINNSAVEETILSFVRKASDGEELLIIANFTPVTRVKYQVGVNKRGKYKEIFNSDAVKYGGEGKVNARIKNSKEEPCDGKKDSITITVPPLGISVLRFIPFTQEDEVKLIKDTVVKPKQKSTKSGNNHNEIKKTGGEKSGSKTNVKKKIKILPN</sequence>
<dbReference type="InterPro" id="IPR017853">
    <property type="entry name" value="GH"/>
</dbReference>
<dbReference type="SUPFAM" id="SSF51445">
    <property type="entry name" value="(Trans)glycosidases"/>
    <property type="match status" value="1"/>
</dbReference>
<dbReference type="EMBL" id="FOJI01000010">
    <property type="protein sequence ID" value="SEW32911.1"/>
    <property type="molecule type" value="Genomic_DNA"/>
</dbReference>
<keyword evidence="5 10" id="KW-0321">Glycogen metabolism</keyword>
<dbReference type="InterPro" id="IPR013780">
    <property type="entry name" value="Glyco_hydro_b"/>
</dbReference>
<feature type="compositionally biased region" description="Basic residues" evidence="12">
    <location>
        <begin position="778"/>
        <end position="788"/>
    </location>
</feature>
<evidence type="ECO:0000256" key="9">
    <source>
        <dbReference type="ARBA" id="ARBA00023277"/>
    </source>
</evidence>
<evidence type="ECO:0000313" key="14">
    <source>
        <dbReference type="EMBL" id="SEW32911.1"/>
    </source>
</evidence>
<dbReference type="Pfam" id="PF22019">
    <property type="entry name" value="GlgB_N"/>
    <property type="match status" value="1"/>
</dbReference>
<protein>
    <recommendedName>
        <fullName evidence="10">1,4-alpha-glucan branching enzyme GlgB</fullName>
        <ecNumber evidence="10">2.4.1.18</ecNumber>
    </recommendedName>
    <alternativeName>
        <fullName evidence="10">1,4-alpha-D-glucan:1,4-alpha-D-glucan 6-glucosyl-transferase</fullName>
    </alternativeName>
    <alternativeName>
        <fullName evidence="10">Alpha-(1-&gt;4)-glucan branching enzyme</fullName>
    </alternativeName>
    <alternativeName>
        <fullName evidence="10">Glycogen branching enzyme</fullName>
        <shortName evidence="10">BE</shortName>
    </alternativeName>
</protein>
<dbReference type="SMART" id="SM00642">
    <property type="entry name" value="Aamy"/>
    <property type="match status" value="1"/>
</dbReference>
<feature type="active site" description="Proton donor" evidence="10 11">
    <location>
        <position position="465"/>
    </location>
</feature>
<feature type="compositionally biased region" description="Basic and acidic residues" evidence="12">
    <location>
        <begin position="763"/>
        <end position="774"/>
    </location>
</feature>
<dbReference type="InterPro" id="IPR037439">
    <property type="entry name" value="Branching_enzy"/>
</dbReference>
<dbReference type="GO" id="GO:0003844">
    <property type="term" value="F:1,4-alpha-glucan branching enzyme activity"/>
    <property type="evidence" value="ECO:0007669"/>
    <property type="project" value="UniProtKB-UniRule"/>
</dbReference>
<comment type="pathway">
    <text evidence="3 10">Glycan biosynthesis; glycogen biosynthesis.</text>
</comment>
<dbReference type="Pfam" id="PF02806">
    <property type="entry name" value="Alpha-amylase_C"/>
    <property type="match status" value="1"/>
</dbReference>
<dbReference type="PANTHER" id="PTHR43651">
    <property type="entry name" value="1,4-ALPHA-GLUCAN-BRANCHING ENZYME"/>
    <property type="match status" value="1"/>
</dbReference>
<keyword evidence="6 10" id="KW-0328">Glycosyltransferase</keyword>
<evidence type="ECO:0000256" key="6">
    <source>
        <dbReference type="ARBA" id="ARBA00022676"/>
    </source>
</evidence>
<feature type="active site" description="Nucleophile" evidence="10 11">
    <location>
        <position position="412"/>
    </location>
</feature>
<keyword evidence="7 10" id="KW-0808">Transferase</keyword>
<evidence type="ECO:0000256" key="12">
    <source>
        <dbReference type="SAM" id="MobiDB-lite"/>
    </source>
</evidence>
<evidence type="ECO:0000256" key="5">
    <source>
        <dbReference type="ARBA" id="ARBA00022600"/>
    </source>
</evidence>
<evidence type="ECO:0000256" key="3">
    <source>
        <dbReference type="ARBA" id="ARBA00004964"/>
    </source>
</evidence>
<comment type="catalytic activity">
    <reaction evidence="1 10">
        <text>Transfers a segment of a (1-&gt;4)-alpha-D-glucan chain to a primary hydroxy group in a similar glucan chain.</text>
        <dbReference type="EC" id="2.4.1.18"/>
    </reaction>
</comment>
<dbReference type="InterPro" id="IPR014756">
    <property type="entry name" value="Ig_E-set"/>
</dbReference>
<dbReference type="FunFam" id="2.60.40.1180:FF:000002">
    <property type="entry name" value="1,4-alpha-glucan branching enzyme GlgB"/>
    <property type="match status" value="1"/>
</dbReference>
<proteinExistence type="inferred from homology"/>
<dbReference type="RefSeq" id="WP_092454726.1">
    <property type="nucleotide sequence ID" value="NZ_FOJI01000010.1"/>
</dbReference>
<dbReference type="InterPro" id="IPR006048">
    <property type="entry name" value="A-amylase/branching_C"/>
</dbReference>
<name>A0A1I0QYI1_9FIRM</name>
<dbReference type="Proteomes" id="UP000199701">
    <property type="component" value="Unassembled WGS sequence"/>
</dbReference>
<keyword evidence="9 10" id="KW-0119">Carbohydrate metabolism</keyword>
<dbReference type="NCBIfam" id="NF003811">
    <property type="entry name" value="PRK05402.1"/>
    <property type="match status" value="1"/>
</dbReference>
<keyword evidence="8 10" id="KW-0320">Glycogen biosynthesis</keyword>
<dbReference type="PIRSF" id="PIRSF000463">
    <property type="entry name" value="GlgB"/>
    <property type="match status" value="1"/>
</dbReference>
<comment type="similarity">
    <text evidence="4 10">Belongs to the glycosyl hydrolase 13 family. GlgB subfamily.</text>
</comment>
<dbReference type="HAMAP" id="MF_00685">
    <property type="entry name" value="GlgB"/>
    <property type="match status" value="1"/>
</dbReference>
<comment type="subunit">
    <text evidence="10">Monomer.</text>
</comment>
<dbReference type="SUPFAM" id="SSF51011">
    <property type="entry name" value="Glycosyl hydrolase domain"/>
    <property type="match status" value="1"/>
</dbReference>
<dbReference type="InterPro" id="IPR004193">
    <property type="entry name" value="Glyco_hydro_13_N"/>
</dbReference>
<dbReference type="GO" id="GO:0043169">
    <property type="term" value="F:cation binding"/>
    <property type="evidence" value="ECO:0007669"/>
    <property type="project" value="InterPro"/>
</dbReference>
<evidence type="ECO:0000256" key="1">
    <source>
        <dbReference type="ARBA" id="ARBA00000826"/>
    </source>
</evidence>
<dbReference type="STRING" id="99656.SAMN05421659_11037"/>
<dbReference type="Gene3D" id="3.20.20.80">
    <property type="entry name" value="Glycosidases"/>
    <property type="match status" value="1"/>
</dbReference>
<dbReference type="NCBIfam" id="TIGR01515">
    <property type="entry name" value="branching_enzym"/>
    <property type="match status" value="1"/>
</dbReference>
<gene>
    <name evidence="10" type="primary">glgB</name>
    <name evidence="14" type="ORF">SAMN05421659_11037</name>
</gene>
<dbReference type="Gene3D" id="2.60.40.10">
    <property type="entry name" value="Immunoglobulins"/>
    <property type="match status" value="2"/>
</dbReference>
<dbReference type="Gene3D" id="2.60.40.1180">
    <property type="entry name" value="Golgi alpha-mannosidase II"/>
    <property type="match status" value="1"/>
</dbReference>
<dbReference type="OrthoDB" id="9800174at2"/>
<comment type="function">
    <text evidence="2 10">Catalyzes the formation of the alpha-1,6-glucosidic linkages in glycogen by scission of a 1,4-alpha-linked oligosaccharide from growing alpha-1,4-glucan chains and the subsequent attachment of the oligosaccharide to the alpha-1,6 position.</text>
</comment>
<evidence type="ECO:0000256" key="2">
    <source>
        <dbReference type="ARBA" id="ARBA00002953"/>
    </source>
</evidence>
<dbReference type="Pfam" id="PF02922">
    <property type="entry name" value="CBM_48"/>
    <property type="match status" value="1"/>
</dbReference>
<dbReference type="PANTHER" id="PTHR43651:SF3">
    <property type="entry name" value="1,4-ALPHA-GLUCAN-BRANCHING ENZYME"/>
    <property type="match status" value="1"/>
</dbReference>